<keyword evidence="2" id="KW-1185">Reference proteome</keyword>
<dbReference type="PANTHER" id="PTHR15852">
    <property type="entry name" value="PLASTID TRANSCRIPTIONALLY ACTIVE PROTEIN"/>
    <property type="match status" value="1"/>
</dbReference>
<comment type="caution">
    <text evidence="1">The sequence shown here is derived from an EMBL/GenBank/DDBJ whole genome shotgun (WGS) entry which is preliminary data.</text>
</comment>
<name>A0AAD5JCC2_ACENE</name>
<dbReference type="PANTHER" id="PTHR15852:SF75">
    <property type="entry name" value="ZINC-FINGER DOMAIN-CONTAINING PROTEIN"/>
    <property type="match status" value="1"/>
</dbReference>
<reference evidence="1" key="2">
    <citation type="submission" date="2023-02" db="EMBL/GenBank/DDBJ databases">
        <authorList>
            <person name="Swenson N.G."/>
            <person name="Wegrzyn J.L."/>
            <person name="Mcevoy S.L."/>
        </authorList>
    </citation>
    <scope>NUCLEOTIDE SEQUENCE</scope>
    <source>
        <strain evidence="1">91603</strain>
        <tissue evidence="1">Leaf</tissue>
    </source>
</reference>
<reference evidence="1" key="1">
    <citation type="journal article" date="2022" name="Plant J.">
        <title>Strategies of tolerance reflected in two North American maple genomes.</title>
        <authorList>
            <person name="McEvoy S.L."/>
            <person name="Sezen U.U."/>
            <person name="Trouern-Trend A."/>
            <person name="McMahon S.M."/>
            <person name="Schaberg P.G."/>
            <person name="Yang J."/>
            <person name="Wegrzyn J.L."/>
            <person name="Swenson N.G."/>
        </authorList>
    </citation>
    <scope>NUCLEOTIDE SEQUENCE</scope>
    <source>
        <strain evidence="1">91603</strain>
    </source>
</reference>
<sequence>MAMPIATPNPTKMKFLRIMPSSSSLSSTKPNHLFNWKPVHCAQQEIDVGILCEPCNGKGWLLCDFCEGQKTNVKAANNRVYRRCPSCKAVGYVLCSKCKVFKCITFPNYSDVLVLTMIVFRSLQSGFLLLPLCNFFPLEKVL</sequence>
<evidence type="ECO:0000313" key="2">
    <source>
        <dbReference type="Proteomes" id="UP001064489"/>
    </source>
</evidence>
<proteinExistence type="predicted"/>
<dbReference type="Proteomes" id="UP001064489">
    <property type="component" value="Chromosome 6"/>
</dbReference>
<protein>
    <submittedName>
        <fullName evidence="1">Uncharacterized protein</fullName>
    </submittedName>
</protein>
<accession>A0AAD5JCC2</accession>
<dbReference type="EMBL" id="JAJSOW010000004">
    <property type="protein sequence ID" value="KAI9192355.1"/>
    <property type="molecule type" value="Genomic_DNA"/>
</dbReference>
<organism evidence="1 2">
    <name type="scientific">Acer negundo</name>
    <name type="common">Box elder</name>
    <dbReference type="NCBI Taxonomy" id="4023"/>
    <lineage>
        <taxon>Eukaryota</taxon>
        <taxon>Viridiplantae</taxon>
        <taxon>Streptophyta</taxon>
        <taxon>Embryophyta</taxon>
        <taxon>Tracheophyta</taxon>
        <taxon>Spermatophyta</taxon>
        <taxon>Magnoliopsida</taxon>
        <taxon>eudicotyledons</taxon>
        <taxon>Gunneridae</taxon>
        <taxon>Pentapetalae</taxon>
        <taxon>rosids</taxon>
        <taxon>malvids</taxon>
        <taxon>Sapindales</taxon>
        <taxon>Sapindaceae</taxon>
        <taxon>Hippocastanoideae</taxon>
        <taxon>Acereae</taxon>
        <taxon>Acer</taxon>
    </lineage>
</organism>
<dbReference type="AlphaFoldDB" id="A0AAD5JCC2"/>
<evidence type="ECO:0000313" key="1">
    <source>
        <dbReference type="EMBL" id="KAI9192355.1"/>
    </source>
</evidence>
<gene>
    <name evidence="1" type="ORF">LWI28_021621</name>
</gene>